<reference evidence="6" key="2">
    <citation type="journal article" date="2023" name="IMA Fungus">
        <title>Comparative genomic study of the Penicillium genus elucidates a diverse pangenome and 15 lateral gene transfer events.</title>
        <authorList>
            <person name="Petersen C."/>
            <person name="Sorensen T."/>
            <person name="Nielsen M.R."/>
            <person name="Sondergaard T.E."/>
            <person name="Sorensen J.L."/>
            <person name="Fitzpatrick D.A."/>
            <person name="Frisvad J.C."/>
            <person name="Nielsen K.L."/>
        </authorList>
    </citation>
    <scope>NUCLEOTIDE SEQUENCE</scope>
    <source>
        <strain evidence="6">IBT 29864</strain>
    </source>
</reference>
<feature type="transmembrane region" description="Helical" evidence="5">
    <location>
        <begin position="46"/>
        <end position="65"/>
    </location>
</feature>
<proteinExistence type="predicted"/>
<dbReference type="PANTHER" id="PTHR31465">
    <property type="entry name" value="PROTEIN RTA1-RELATED"/>
    <property type="match status" value="1"/>
</dbReference>
<dbReference type="GeneID" id="81443678"/>
<comment type="caution">
    <text evidence="6">The sequence shown here is derived from an EMBL/GenBank/DDBJ whole genome shotgun (WGS) entry which is preliminary data.</text>
</comment>
<evidence type="ECO:0000256" key="5">
    <source>
        <dbReference type="SAM" id="Phobius"/>
    </source>
</evidence>
<gene>
    <name evidence="6" type="ORF">N7496_011586</name>
</gene>
<evidence type="ECO:0000256" key="2">
    <source>
        <dbReference type="ARBA" id="ARBA00022692"/>
    </source>
</evidence>
<dbReference type="Pfam" id="PF04479">
    <property type="entry name" value="RTA1"/>
    <property type="match status" value="1"/>
</dbReference>
<evidence type="ECO:0000313" key="6">
    <source>
        <dbReference type="EMBL" id="KAJ5359173.1"/>
    </source>
</evidence>
<organism evidence="6 7">
    <name type="scientific">Penicillium cataractarum</name>
    <dbReference type="NCBI Taxonomy" id="2100454"/>
    <lineage>
        <taxon>Eukaryota</taxon>
        <taxon>Fungi</taxon>
        <taxon>Dikarya</taxon>
        <taxon>Ascomycota</taxon>
        <taxon>Pezizomycotina</taxon>
        <taxon>Eurotiomycetes</taxon>
        <taxon>Eurotiomycetidae</taxon>
        <taxon>Eurotiales</taxon>
        <taxon>Aspergillaceae</taxon>
        <taxon>Penicillium</taxon>
    </lineage>
</organism>
<comment type="subcellular location">
    <subcellularLocation>
        <location evidence="1">Membrane</location>
        <topology evidence="1">Multi-pass membrane protein</topology>
    </subcellularLocation>
</comment>
<keyword evidence="7" id="KW-1185">Reference proteome</keyword>
<sequence>MSASQCELYPYVPSLPLAVVAIILYSMLVGIHTFRMIQAKTWTSTFFCLGGWVAQLSGYSVGIFSTCNRAAFTTQSVLLLLGPTLIMFSVNLTQIDFARVLDAKDFCWVPIPWQPALYLGLNVALMIVQLVGGVISTASSSIETIEIGTKITIAIYVIQLFFWLFTFAENTYMAIKLRSQPTEACNTKLSHWKGWNQLFGLSVSIIAAGRNVMRLTMAGGVAFLVETEWPSYAFDGYQMVVVLSAWAIWYLPEKLRKVGSRVSYMSLTELERTEERSVSP</sequence>
<dbReference type="PANTHER" id="PTHR31465:SF1">
    <property type="entry name" value="PROTEIN RTA1-RELATED"/>
    <property type="match status" value="1"/>
</dbReference>
<keyword evidence="2 5" id="KW-0812">Transmembrane</keyword>
<evidence type="ECO:0000256" key="1">
    <source>
        <dbReference type="ARBA" id="ARBA00004141"/>
    </source>
</evidence>
<feature type="transmembrane region" description="Helical" evidence="5">
    <location>
        <begin position="116"/>
        <end position="135"/>
    </location>
</feature>
<dbReference type="EMBL" id="JAPZBS010000009">
    <property type="protein sequence ID" value="KAJ5359173.1"/>
    <property type="molecule type" value="Genomic_DNA"/>
</dbReference>
<evidence type="ECO:0000313" key="7">
    <source>
        <dbReference type="Proteomes" id="UP001147782"/>
    </source>
</evidence>
<feature type="transmembrane region" description="Helical" evidence="5">
    <location>
        <begin position="77"/>
        <end position="95"/>
    </location>
</feature>
<dbReference type="AlphaFoldDB" id="A0A9W9RKF3"/>
<keyword evidence="4 5" id="KW-0472">Membrane</keyword>
<protein>
    <submittedName>
        <fullName evidence="6">Uncharacterized protein</fullName>
    </submittedName>
</protein>
<reference evidence="6" key="1">
    <citation type="submission" date="2022-11" db="EMBL/GenBank/DDBJ databases">
        <authorList>
            <person name="Petersen C."/>
        </authorList>
    </citation>
    <scope>NUCLEOTIDE SEQUENCE</scope>
    <source>
        <strain evidence="6">IBT 29864</strain>
    </source>
</reference>
<dbReference type="GO" id="GO:0016020">
    <property type="term" value="C:membrane"/>
    <property type="evidence" value="ECO:0007669"/>
    <property type="project" value="UniProtKB-SubCell"/>
</dbReference>
<dbReference type="InterPro" id="IPR007568">
    <property type="entry name" value="RTA1"/>
</dbReference>
<feature type="transmembrane region" description="Helical" evidence="5">
    <location>
        <begin position="147"/>
        <end position="168"/>
    </location>
</feature>
<dbReference type="Proteomes" id="UP001147782">
    <property type="component" value="Unassembled WGS sequence"/>
</dbReference>
<dbReference type="OrthoDB" id="3358017at2759"/>
<dbReference type="RefSeq" id="XP_056550459.1">
    <property type="nucleotide sequence ID" value="XM_056704499.1"/>
</dbReference>
<name>A0A9W9RKF3_9EURO</name>
<keyword evidence="3 5" id="KW-1133">Transmembrane helix</keyword>
<evidence type="ECO:0000256" key="4">
    <source>
        <dbReference type="ARBA" id="ARBA00023136"/>
    </source>
</evidence>
<evidence type="ECO:0000256" key="3">
    <source>
        <dbReference type="ARBA" id="ARBA00022989"/>
    </source>
</evidence>
<feature type="transmembrane region" description="Helical" evidence="5">
    <location>
        <begin position="15"/>
        <end position="34"/>
    </location>
</feature>
<accession>A0A9W9RKF3</accession>